<dbReference type="Proteomes" id="UP001059041">
    <property type="component" value="Unassembled WGS sequence"/>
</dbReference>
<gene>
    <name evidence="1" type="ORF">IRJ41_013801</name>
</gene>
<accession>A0A9W7T3S8</accession>
<keyword evidence="2" id="KW-1185">Reference proteome</keyword>
<name>A0A9W7T3S8_TRIRA</name>
<evidence type="ECO:0000313" key="1">
    <source>
        <dbReference type="EMBL" id="KAI7789232.1"/>
    </source>
</evidence>
<organism evidence="1 2">
    <name type="scientific">Triplophysa rosa</name>
    <name type="common">Cave loach</name>
    <dbReference type="NCBI Taxonomy" id="992332"/>
    <lineage>
        <taxon>Eukaryota</taxon>
        <taxon>Metazoa</taxon>
        <taxon>Chordata</taxon>
        <taxon>Craniata</taxon>
        <taxon>Vertebrata</taxon>
        <taxon>Euteleostomi</taxon>
        <taxon>Actinopterygii</taxon>
        <taxon>Neopterygii</taxon>
        <taxon>Teleostei</taxon>
        <taxon>Ostariophysi</taxon>
        <taxon>Cypriniformes</taxon>
        <taxon>Nemacheilidae</taxon>
        <taxon>Triplophysa</taxon>
    </lineage>
</organism>
<reference evidence="1" key="1">
    <citation type="submission" date="2021-02" db="EMBL/GenBank/DDBJ databases">
        <title>Comparative genomics reveals that relaxation of natural selection precedes convergent phenotypic evolution of cavefish.</title>
        <authorList>
            <person name="Peng Z."/>
        </authorList>
    </citation>
    <scope>NUCLEOTIDE SEQUENCE</scope>
    <source>
        <tissue evidence="1">Muscle</tissue>
    </source>
</reference>
<proteinExistence type="predicted"/>
<sequence length="216" mass="23953">MEMDDSRVETDKAGEKEFQPLAFNQNSTACLSEQRLSSAGLVLCISLPVTAITPLFGQVSLHHYLIMSLQCLYGLDGPGRCVTKKQKIKDSYRLSTDVPEDLEYCGRSPQMYFSRVPESVETGSLESESSSLQWHGIIPLSVVLPFLDSAVHSINSTLTARKNSNNGFQNYCKAVIQIFTFILITPTIATERLFCPAHIANEFSCKSDDYHDPFGG</sequence>
<dbReference type="AlphaFoldDB" id="A0A9W7T3S8"/>
<dbReference type="EMBL" id="JAFHDT010000881">
    <property type="protein sequence ID" value="KAI7789232.1"/>
    <property type="molecule type" value="Genomic_DNA"/>
</dbReference>
<evidence type="ECO:0000313" key="2">
    <source>
        <dbReference type="Proteomes" id="UP001059041"/>
    </source>
</evidence>
<protein>
    <submittedName>
        <fullName evidence="1">Uncharacterized protein</fullName>
    </submittedName>
</protein>
<comment type="caution">
    <text evidence="1">The sequence shown here is derived from an EMBL/GenBank/DDBJ whole genome shotgun (WGS) entry which is preliminary data.</text>
</comment>